<comment type="caution">
    <text evidence="3">The sequence shown here is derived from an EMBL/GenBank/DDBJ whole genome shotgun (WGS) entry which is preliminary data.</text>
</comment>
<gene>
    <name evidence="3" type="ORF">F4560_007166</name>
</gene>
<evidence type="ECO:0000256" key="1">
    <source>
        <dbReference type="SAM" id="Phobius"/>
    </source>
</evidence>
<dbReference type="Proteomes" id="UP000552097">
    <property type="component" value="Unassembled WGS sequence"/>
</dbReference>
<accession>A0A7W9HSU6</accession>
<keyword evidence="4" id="KW-1185">Reference proteome</keyword>
<keyword evidence="1" id="KW-0472">Membrane</keyword>
<sequence>MTTTAKPHSPTTTAFYAQAVASFVISLIAVGLGVAYLPVNGWVRAFLALGLLFTVTSAFTLAKCVRDRQEETYVVSRVDQARLEKLLAEHDPYRVEAV</sequence>
<keyword evidence="1" id="KW-0812">Transmembrane</keyword>
<organism evidence="3 4">
    <name type="scientific">Saccharothrix ecbatanensis</name>
    <dbReference type="NCBI Taxonomy" id="1105145"/>
    <lineage>
        <taxon>Bacteria</taxon>
        <taxon>Bacillati</taxon>
        <taxon>Actinomycetota</taxon>
        <taxon>Actinomycetes</taxon>
        <taxon>Pseudonocardiales</taxon>
        <taxon>Pseudonocardiaceae</taxon>
        <taxon>Saccharothrix</taxon>
    </lineage>
</organism>
<name>A0A7W9HSU6_9PSEU</name>
<protein>
    <recommendedName>
        <fullName evidence="2">YiaAB two helix domain-containing protein</fullName>
    </recommendedName>
</protein>
<evidence type="ECO:0000313" key="4">
    <source>
        <dbReference type="Proteomes" id="UP000552097"/>
    </source>
</evidence>
<dbReference type="GO" id="GO:0006974">
    <property type="term" value="P:DNA damage response"/>
    <property type="evidence" value="ECO:0007669"/>
    <property type="project" value="TreeGrafter"/>
</dbReference>
<feature type="transmembrane region" description="Helical" evidence="1">
    <location>
        <begin position="12"/>
        <end position="36"/>
    </location>
</feature>
<evidence type="ECO:0000259" key="2">
    <source>
        <dbReference type="Pfam" id="PF05360"/>
    </source>
</evidence>
<dbReference type="PANTHER" id="PTHR37290:SF1">
    <property type="entry name" value="INNER MEMBRANE PROTEIN YIAA"/>
    <property type="match status" value="1"/>
</dbReference>
<feature type="transmembrane region" description="Helical" evidence="1">
    <location>
        <begin position="42"/>
        <end position="62"/>
    </location>
</feature>
<dbReference type="PANTHER" id="PTHR37290">
    <property type="entry name" value="INNER MEMBRANE PROTEIN YIAA-RELATED"/>
    <property type="match status" value="1"/>
</dbReference>
<dbReference type="Pfam" id="PF05360">
    <property type="entry name" value="YiaAB"/>
    <property type="match status" value="1"/>
</dbReference>
<keyword evidence="1" id="KW-1133">Transmembrane helix</keyword>
<feature type="domain" description="YiaAB two helix" evidence="2">
    <location>
        <begin position="15"/>
        <end position="67"/>
    </location>
</feature>
<dbReference type="RefSeq" id="WP_184927461.1">
    <property type="nucleotide sequence ID" value="NZ_JACHMO010000001.1"/>
</dbReference>
<reference evidence="3 4" key="1">
    <citation type="submission" date="2020-08" db="EMBL/GenBank/DDBJ databases">
        <title>Sequencing the genomes of 1000 actinobacteria strains.</title>
        <authorList>
            <person name="Klenk H.-P."/>
        </authorList>
    </citation>
    <scope>NUCLEOTIDE SEQUENCE [LARGE SCALE GENOMIC DNA]</scope>
    <source>
        <strain evidence="3 4">DSM 45486</strain>
    </source>
</reference>
<evidence type="ECO:0000313" key="3">
    <source>
        <dbReference type="EMBL" id="MBB5807398.1"/>
    </source>
</evidence>
<dbReference type="EMBL" id="JACHMO010000001">
    <property type="protein sequence ID" value="MBB5807398.1"/>
    <property type="molecule type" value="Genomic_DNA"/>
</dbReference>
<dbReference type="InterPro" id="IPR008024">
    <property type="entry name" value="YiaAB"/>
</dbReference>
<proteinExistence type="predicted"/>
<dbReference type="GO" id="GO:0005886">
    <property type="term" value="C:plasma membrane"/>
    <property type="evidence" value="ECO:0007669"/>
    <property type="project" value="TreeGrafter"/>
</dbReference>
<dbReference type="InterPro" id="IPR038972">
    <property type="entry name" value="YiaA-like"/>
</dbReference>
<dbReference type="AlphaFoldDB" id="A0A7W9HSU6"/>